<evidence type="ECO:0000256" key="1">
    <source>
        <dbReference type="ARBA" id="ARBA00022737"/>
    </source>
</evidence>
<dbReference type="InterPro" id="IPR001763">
    <property type="entry name" value="Rhodanese-like_dom"/>
</dbReference>
<evidence type="ECO:0000313" key="4">
    <source>
        <dbReference type="EMBL" id="NML46121.1"/>
    </source>
</evidence>
<evidence type="ECO:0000259" key="3">
    <source>
        <dbReference type="PROSITE" id="PS50206"/>
    </source>
</evidence>
<protein>
    <submittedName>
        <fullName evidence="4">Sulfurtransferase</fullName>
    </submittedName>
</protein>
<dbReference type="Pfam" id="PF00581">
    <property type="entry name" value="Rhodanese"/>
    <property type="match status" value="2"/>
</dbReference>
<gene>
    <name evidence="4" type="ORF">HHL11_20405</name>
</gene>
<dbReference type="SMART" id="SM00450">
    <property type="entry name" value="RHOD"/>
    <property type="match status" value="2"/>
</dbReference>
<dbReference type="AlphaFoldDB" id="A0A848H9J1"/>
<name>A0A848H9J1_9BURK</name>
<dbReference type="InterPro" id="IPR036873">
    <property type="entry name" value="Rhodanese-like_dom_sf"/>
</dbReference>
<evidence type="ECO:0000313" key="5">
    <source>
        <dbReference type="Proteomes" id="UP000541185"/>
    </source>
</evidence>
<dbReference type="Proteomes" id="UP000541185">
    <property type="component" value="Unassembled WGS sequence"/>
</dbReference>
<dbReference type="Gene3D" id="3.40.250.10">
    <property type="entry name" value="Rhodanese-like domain"/>
    <property type="match status" value="2"/>
</dbReference>
<reference evidence="4 5" key="1">
    <citation type="submission" date="2020-04" db="EMBL/GenBank/DDBJ databases">
        <title>Ramlibacter sp. G-1-2-2 isolated from soil.</title>
        <authorList>
            <person name="Dahal R.H."/>
        </authorList>
    </citation>
    <scope>NUCLEOTIDE SEQUENCE [LARGE SCALE GENOMIC DNA]</scope>
    <source>
        <strain evidence="4 5">G-1-2-2</strain>
    </source>
</reference>
<feature type="signal peptide" evidence="2">
    <location>
        <begin position="1"/>
        <end position="19"/>
    </location>
</feature>
<comment type="caution">
    <text evidence="4">The sequence shown here is derived from an EMBL/GenBank/DDBJ whole genome shotgun (WGS) entry which is preliminary data.</text>
</comment>
<accession>A0A848H9J1</accession>
<keyword evidence="5" id="KW-1185">Reference proteome</keyword>
<dbReference type="SUPFAM" id="SSF52821">
    <property type="entry name" value="Rhodanese/Cell cycle control phosphatase"/>
    <property type="match status" value="2"/>
</dbReference>
<feature type="domain" description="Rhodanese" evidence="3">
    <location>
        <begin position="34"/>
        <end position="145"/>
    </location>
</feature>
<organism evidence="4 5">
    <name type="scientific">Ramlibacter agri</name>
    <dbReference type="NCBI Taxonomy" id="2728837"/>
    <lineage>
        <taxon>Bacteria</taxon>
        <taxon>Pseudomonadati</taxon>
        <taxon>Pseudomonadota</taxon>
        <taxon>Betaproteobacteria</taxon>
        <taxon>Burkholderiales</taxon>
        <taxon>Comamonadaceae</taxon>
        <taxon>Ramlibacter</taxon>
    </lineage>
</organism>
<feature type="domain" description="Rhodanese" evidence="3">
    <location>
        <begin position="175"/>
        <end position="288"/>
    </location>
</feature>
<evidence type="ECO:0000256" key="2">
    <source>
        <dbReference type="SAM" id="SignalP"/>
    </source>
</evidence>
<dbReference type="PANTHER" id="PTHR43855:SF1">
    <property type="entry name" value="THIOSULFATE SULFURTRANSFERASE"/>
    <property type="match status" value="1"/>
</dbReference>
<dbReference type="PROSITE" id="PS50206">
    <property type="entry name" value="RHODANESE_3"/>
    <property type="match status" value="2"/>
</dbReference>
<dbReference type="RefSeq" id="WP_169420405.1">
    <property type="nucleotide sequence ID" value="NZ_JABBFX010000002.1"/>
</dbReference>
<keyword evidence="1" id="KW-0677">Repeat</keyword>
<proteinExistence type="predicted"/>
<feature type="chain" id="PRO_5033047848" evidence="2">
    <location>
        <begin position="20"/>
        <end position="311"/>
    </location>
</feature>
<dbReference type="EMBL" id="JABBFX010000002">
    <property type="protein sequence ID" value="NML46121.1"/>
    <property type="molecule type" value="Genomic_DNA"/>
</dbReference>
<keyword evidence="2" id="KW-0732">Signal</keyword>
<dbReference type="InterPro" id="IPR051126">
    <property type="entry name" value="Thiosulfate_sulfurtransferase"/>
</dbReference>
<sequence length="311" mass="33108">MKKILALVATLAAAGASFAAQPLVNPAELKAQLGKPEVRVIDIRDTKTFAAQHIPGAVNAPYGKWRGPANNPGEMPELPKLTELVRSLGLTPATHAVVVSSGSDASDFGAAARVYWTLKVLGLKELSLLNGGVKAWADAKLPQDSAVATVTPSAYSPQLDTSLIATRDEVAQDVAKGSAVLVDSRPKAFYEGETRAPAAKMPGTLQGAVNVEYSRFFDGESNGVLNTQKVHGASSVLDPNKPTVAFCNTGHWASTDWFVMSELLGQKNVKLYPGSMVDWTQDPRGLEVANAPSRGKQLMIDARIWADKTFK</sequence>
<dbReference type="CDD" id="cd01448">
    <property type="entry name" value="TST_Repeat_1"/>
    <property type="match status" value="1"/>
</dbReference>
<dbReference type="PANTHER" id="PTHR43855">
    <property type="entry name" value="THIOSULFATE SULFURTRANSFERASE"/>
    <property type="match status" value="1"/>
</dbReference>
<keyword evidence="4" id="KW-0808">Transferase</keyword>
<dbReference type="GO" id="GO:0016740">
    <property type="term" value="F:transferase activity"/>
    <property type="evidence" value="ECO:0007669"/>
    <property type="project" value="UniProtKB-KW"/>
</dbReference>